<organism evidence="2 3">
    <name type="scientific">Desulfonema magnum</name>
    <dbReference type="NCBI Taxonomy" id="45655"/>
    <lineage>
        <taxon>Bacteria</taxon>
        <taxon>Pseudomonadati</taxon>
        <taxon>Thermodesulfobacteriota</taxon>
        <taxon>Desulfobacteria</taxon>
        <taxon>Desulfobacterales</taxon>
        <taxon>Desulfococcaceae</taxon>
        <taxon>Desulfonema</taxon>
    </lineage>
</organism>
<dbReference type="EMBL" id="CP061800">
    <property type="protein sequence ID" value="QTA90856.1"/>
    <property type="molecule type" value="Genomic_DNA"/>
</dbReference>
<dbReference type="Proteomes" id="UP000663722">
    <property type="component" value="Chromosome"/>
</dbReference>
<protein>
    <submittedName>
        <fullName evidence="2">Uncharacterized protein</fullName>
    </submittedName>
</protein>
<keyword evidence="1" id="KW-0472">Membrane</keyword>
<keyword evidence="1" id="KW-1133">Transmembrane helix</keyword>
<dbReference type="AlphaFoldDB" id="A0A975BSH4"/>
<keyword evidence="3" id="KW-1185">Reference proteome</keyword>
<feature type="transmembrane region" description="Helical" evidence="1">
    <location>
        <begin position="17"/>
        <end position="34"/>
    </location>
</feature>
<evidence type="ECO:0000313" key="3">
    <source>
        <dbReference type="Proteomes" id="UP000663722"/>
    </source>
</evidence>
<evidence type="ECO:0000313" key="2">
    <source>
        <dbReference type="EMBL" id="QTA90856.1"/>
    </source>
</evidence>
<keyword evidence="1" id="KW-0812">Transmembrane</keyword>
<sequence length="53" mass="6398">MNCISFSPCHKIYEGKFFFLYSMIMFFVLAWKIIKDAFATRIFYKKGMLIPFL</sequence>
<reference evidence="2" key="1">
    <citation type="journal article" date="2021" name="Microb. Physiol.">
        <title>Proteogenomic Insights into the Physiology of Marine, Sulfate-Reducing, Filamentous Desulfonema limicola and Desulfonema magnum.</title>
        <authorList>
            <person name="Schnaars V."/>
            <person name="Wohlbrand L."/>
            <person name="Scheve S."/>
            <person name="Hinrichs C."/>
            <person name="Reinhardt R."/>
            <person name="Rabus R."/>
        </authorList>
    </citation>
    <scope>NUCLEOTIDE SEQUENCE</scope>
    <source>
        <strain evidence="2">4be13</strain>
    </source>
</reference>
<name>A0A975BSH4_9BACT</name>
<dbReference type="KEGG" id="dmm:dnm_069180"/>
<evidence type="ECO:0000256" key="1">
    <source>
        <dbReference type="SAM" id="Phobius"/>
    </source>
</evidence>
<accession>A0A975BSH4</accession>
<gene>
    <name evidence="2" type="ORF">dnm_069180</name>
</gene>
<proteinExistence type="predicted"/>